<comment type="caution">
    <text evidence="4">The sequence shown here is derived from an EMBL/GenBank/DDBJ whole genome shotgun (WGS) entry which is preliminary data.</text>
</comment>
<evidence type="ECO:0000313" key="5">
    <source>
        <dbReference type="Proteomes" id="UP000266089"/>
    </source>
</evidence>
<keyword evidence="4" id="KW-0378">Hydrolase</keyword>
<evidence type="ECO:0000256" key="1">
    <source>
        <dbReference type="ARBA" id="ARBA00022741"/>
    </source>
</evidence>
<dbReference type="GO" id="GO:0016887">
    <property type="term" value="F:ATP hydrolysis activity"/>
    <property type="evidence" value="ECO:0007669"/>
    <property type="project" value="InterPro"/>
</dbReference>
<dbReference type="InterPro" id="IPR003439">
    <property type="entry name" value="ABC_transporter-like_ATP-bd"/>
</dbReference>
<reference evidence="4 5" key="1">
    <citation type="submission" date="2018-08" db="EMBL/GenBank/DDBJ databases">
        <title>Meiothermus cateniformans JCM 15151 genome sequencing project.</title>
        <authorList>
            <person name="Da Costa M.S."/>
            <person name="Albuquerque L."/>
            <person name="Raposo P."/>
            <person name="Froufe H.J.C."/>
            <person name="Barroso C.S."/>
            <person name="Egas C."/>
        </authorList>
    </citation>
    <scope>NUCLEOTIDE SEQUENCE [LARGE SCALE GENOMIC DNA]</scope>
    <source>
        <strain evidence="4 5">JCM 15151</strain>
    </source>
</reference>
<dbReference type="InterPro" id="IPR027417">
    <property type="entry name" value="P-loop_NTPase"/>
</dbReference>
<dbReference type="OrthoDB" id="9804819at2"/>
<protein>
    <submittedName>
        <fullName evidence="4">SkfA peptide export ATP-binding protein SkfE</fullName>
        <ecNumber evidence="4">3.6.3.25</ecNumber>
    </submittedName>
</protein>
<keyword evidence="2 4" id="KW-0067">ATP-binding</keyword>
<sequence length="226" mass="25521">MLARLSNVTKRYGRTEGVHDLSLELYPGQAVGLLGLNGSGKTTTLKLLAGMLFPTQGRVEVLGRPPRDNRGQIAYLSDADNLYAWMTPADAERFMRGLYPDFSPRRYRELLDFLEVPRQGYRAMSRGQRARLRLAMVLAREARLFLLDEPLSGIDVISRDRILKSLVLEWREEACLVLSTHEVSEAEGIFERVLLLREGRLAMDALAEDLRAKGQSVKDAFIEVLS</sequence>
<dbReference type="Gene3D" id="3.40.50.300">
    <property type="entry name" value="P-loop containing nucleotide triphosphate hydrolases"/>
    <property type="match status" value="1"/>
</dbReference>
<gene>
    <name evidence="4" type="primary">skfE</name>
    <name evidence="4" type="ORF">Mcate_01617</name>
</gene>
<dbReference type="Proteomes" id="UP000266089">
    <property type="component" value="Unassembled WGS sequence"/>
</dbReference>
<dbReference type="EMBL" id="QWKX01000036">
    <property type="protein sequence ID" value="RIH76809.1"/>
    <property type="molecule type" value="Genomic_DNA"/>
</dbReference>
<dbReference type="PANTHER" id="PTHR43158">
    <property type="entry name" value="SKFA PEPTIDE EXPORT ATP-BINDING PROTEIN SKFE"/>
    <property type="match status" value="1"/>
</dbReference>
<dbReference type="InterPro" id="IPR003593">
    <property type="entry name" value="AAA+_ATPase"/>
</dbReference>
<name>A0A399DZI4_9DEIN</name>
<accession>A0A399DZI4</accession>
<feature type="domain" description="ABC transporter" evidence="3">
    <location>
        <begin position="3"/>
        <end position="223"/>
    </location>
</feature>
<evidence type="ECO:0000256" key="2">
    <source>
        <dbReference type="ARBA" id="ARBA00022840"/>
    </source>
</evidence>
<dbReference type="SMART" id="SM00382">
    <property type="entry name" value="AAA"/>
    <property type="match status" value="1"/>
</dbReference>
<evidence type="ECO:0000259" key="3">
    <source>
        <dbReference type="PROSITE" id="PS50893"/>
    </source>
</evidence>
<organism evidence="4 5">
    <name type="scientific">Meiothermus taiwanensis</name>
    <dbReference type="NCBI Taxonomy" id="172827"/>
    <lineage>
        <taxon>Bacteria</taxon>
        <taxon>Thermotogati</taxon>
        <taxon>Deinococcota</taxon>
        <taxon>Deinococci</taxon>
        <taxon>Thermales</taxon>
        <taxon>Thermaceae</taxon>
        <taxon>Meiothermus</taxon>
    </lineage>
</organism>
<dbReference type="RefSeq" id="WP_063843435.1">
    <property type="nucleotide sequence ID" value="NZ_JBHSXZ010000048.1"/>
</dbReference>
<keyword evidence="1" id="KW-0547">Nucleotide-binding</keyword>
<evidence type="ECO:0000313" key="4">
    <source>
        <dbReference type="EMBL" id="RIH76809.1"/>
    </source>
</evidence>
<proteinExistence type="predicted"/>
<dbReference type="GO" id="GO:0005524">
    <property type="term" value="F:ATP binding"/>
    <property type="evidence" value="ECO:0007669"/>
    <property type="project" value="UniProtKB-KW"/>
</dbReference>
<dbReference type="EC" id="3.6.3.25" evidence="4"/>
<dbReference type="PROSITE" id="PS50893">
    <property type="entry name" value="ABC_TRANSPORTER_2"/>
    <property type="match status" value="1"/>
</dbReference>
<dbReference type="Pfam" id="PF00005">
    <property type="entry name" value="ABC_tran"/>
    <property type="match status" value="1"/>
</dbReference>
<dbReference type="CDD" id="cd03230">
    <property type="entry name" value="ABC_DR_subfamily_A"/>
    <property type="match status" value="1"/>
</dbReference>
<dbReference type="PANTHER" id="PTHR43158:SF1">
    <property type="entry name" value="ABC TRANSPORTER, ATP-BINDING PROTEIN"/>
    <property type="match status" value="1"/>
</dbReference>
<dbReference type="SUPFAM" id="SSF52540">
    <property type="entry name" value="P-loop containing nucleoside triphosphate hydrolases"/>
    <property type="match status" value="1"/>
</dbReference>
<dbReference type="AlphaFoldDB" id="A0A399DZI4"/>